<comment type="caution">
    <text evidence="1">The sequence shown here is derived from an EMBL/GenBank/DDBJ whole genome shotgun (WGS) entry which is preliminary data.</text>
</comment>
<organism evidence="1 2">
    <name type="scientific">Micromonospora antibiotica</name>
    <dbReference type="NCBI Taxonomy" id="2807623"/>
    <lineage>
        <taxon>Bacteria</taxon>
        <taxon>Bacillati</taxon>
        <taxon>Actinomycetota</taxon>
        <taxon>Actinomycetes</taxon>
        <taxon>Micromonosporales</taxon>
        <taxon>Micromonosporaceae</taxon>
        <taxon>Micromonospora</taxon>
    </lineage>
</organism>
<dbReference type="Proteomes" id="UP000671399">
    <property type="component" value="Unassembled WGS sequence"/>
</dbReference>
<keyword evidence="2" id="KW-1185">Reference proteome</keyword>
<proteinExistence type="predicted"/>
<evidence type="ECO:0000313" key="1">
    <source>
        <dbReference type="EMBL" id="MBO4162060.1"/>
    </source>
</evidence>
<protein>
    <submittedName>
        <fullName evidence="1">Uncharacterized protein</fullName>
    </submittedName>
</protein>
<sequence length="68" mass="6903">MVDPTALLVDLTDGSDQLVAAPDPSDVLPDRSGRTVLAAAWLDVAQVRAGPPGADRAPRAGAVGTVLR</sequence>
<gene>
    <name evidence="1" type="ORF">JQN83_14760</name>
</gene>
<reference evidence="1 2" key="1">
    <citation type="submission" date="2021-03" db="EMBL/GenBank/DDBJ databases">
        <authorList>
            <person name="Lee D.-H."/>
        </authorList>
    </citation>
    <scope>NUCLEOTIDE SEQUENCE [LARGE SCALE GENOMIC DNA]</scope>
    <source>
        <strain evidence="1 2">MMS20-R2-23</strain>
    </source>
</reference>
<accession>A0ABS3V8X6</accession>
<dbReference type="RefSeq" id="WP_208567719.1">
    <property type="nucleotide sequence ID" value="NZ_JAGFWR010000007.1"/>
</dbReference>
<name>A0ABS3V8X6_9ACTN</name>
<dbReference type="EMBL" id="JAGFWR010000007">
    <property type="protein sequence ID" value="MBO4162060.1"/>
    <property type="molecule type" value="Genomic_DNA"/>
</dbReference>
<evidence type="ECO:0000313" key="2">
    <source>
        <dbReference type="Proteomes" id="UP000671399"/>
    </source>
</evidence>